<name>A0A1H9JI78_9GAMM</name>
<dbReference type="Pfam" id="PF07963">
    <property type="entry name" value="N_methyl"/>
    <property type="match status" value="1"/>
</dbReference>
<dbReference type="PROSITE" id="PS00409">
    <property type="entry name" value="PROKAR_NTER_METHYL"/>
    <property type="match status" value="1"/>
</dbReference>
<evidence type="ECO:0000256" key="4">
    <source>
        <dbReference type="RuleBase" id="RU000389"/>
    </source>
</evidence>
<dbReference type="SUPFAM" id="SSF54523">
    <property type="entry name" value="Pili subunits"/>
    <property type="match status" value="1"/>
</dbReference>
<evidence type="ECO:0000256" key="3">
    <source>
        <dbReference type="ARBA" id="ARBA00029638"/>
    </source>
</evidence>
<dbReference type="GO" id="GO:0007155">
    <property type="term" value="P:cell adhesion"/>
    <property type="evidence" value="ECO:0007669"/>
    <property type="project" value="InterPro"/>
</dbReference>
<dbReference type="InterPro" id="IPR001082">
    <property type="entry name" value="Pilin"/>
</dbReference>
<evidence type="ECO:0000256" key="1">
    <source>
        <dbReference type="ARBA" id="ARBA00005233"/>
    </source>
</evidence>
<dbReference type="GO" id="GO:0009289">
    <property type="term" value="C:pilus"/>
    <property type="evidence" value="ECO:0007669"/>
    <property type="project" value="InterPro"/>
</dbReference>
<dbReference type="NCBIfam" id="TIGR02532">
    <property type="entry name" value="IV_pilin_GFxxxE"/>
    <property type="match status" value="1"/>
</dbReference>
<dbReference type="InterPro" id="IPR045584">
    <property type="entry name" value="Pilin-like"/>
</dbReference>
<gene>
    <name evidence="6" type="ORF">SAMN04244573_02406</name>
</gene>
<dbReference type="PANTHER" id="PTHR30093:SF34">
    <property type="entry name" value="PREPILIN PEPTIDASE-DEPENDENT PROTEIN D"/>
    <property type="match status" value="1"/>
</dbReference>
<sequence length="212" mass="22092">MAGLAVVVDKARRDVKAGFLQVESRKAGTSPATTAAGQKQRLNTSRRYLMKAQMQKGFTLIELMIVVAIIGILAAVALPAYQDYTSRSKITEVMLQVDSCKSAVSEFIQANAAFPADADAAGCNSTVSTKYMAAGMAVDVATGTITSGAVQNVATGADTFHIILQPTTDAARTTAMSAASDTIMGWSCGTDAAATDFKYFPASCRQTVLGGL</sequence>
<dbReference type="Pfam" id="PF00114">
    <property type="entry name" value="Pilin"/>
    <property type="match status" value="1"/>
</dbReference>
<proteinExistence type="inferred from homology"/>
<keyword evidence="5" id="KW-0472">Membrane</keyword>
<keyword evidence="5" id="KW-0812">Transmembrane</keyword>
<keyword evidence="4" id="KW-0281">Fimbrium</keyword>
<comment type="similarity">
    <text evidence="1 4">Belongs to the N-Me-Phe pilin family.</text>
</comment>
<dbReference type="Proteomes" id="UP000199267">
    <property type="component" value="Unassembled WGS sequence"/>
</dbReference>
<evidence type="ECO:0000313" key="6">
    <source>
        <dbReference type="EMBL" id="SEQ86483.1"/>
    </source>
</evidence>
<accession>A0A1H9JI78</accession>
<dbReference type="Gene3D" id="3.30.700.10">
    <property type="entry name" value="Glycoprotein, Type 4 Pilin"/>
    <property type="match status" value="1"/>
</dbReference>
<protein>
    <recommendedName>
        <fullName evidence="3">Pilin</fullName>
    </recommendedName>
</protein>
<evidence type="ECO:0000256" key="5">
    <source>
        <dbReference type="SAM" id="Phobius"/>
    </source>
</evidence>
<keyword evidence="2" id="KW-0488">Methylation</keyword>
<evidence type="ECO:0000313" key="7">
    <source>
        <dbReference type="Proteomes" id="UP000199267"/>
    </source>
</evidence>
<evidence type="ECO:0000256" key="2">
    <source>
        <dbReference type="ARBA" id="ARBA00022481"/>
    </source>
</evidence>
<dbReference type="AlphaFoldDB" id="A0A1H9JI78"/>
<feature type="transmembrane region" description="Helical" evidence="5">
    <location>
        <begin position="57"/>
        <end position="81"/>
    </location>
</feature>
<dbReference type="PANTHER" id="PTHR30093">
    <property type="entry name" value="GENERAL SECRETION PATHWAY PROTEIN G"/>
    <property type="match status" value="1"/>
</dbReference>
<dbReference type="EMBL" id="FOFJ01000020">
    <property type="protein sequence ID" value="SEQ86483.1"/>
    <property type="molecule type" value="Genomic_DNA"/>
</dbReference>
<reference evidence="6 7" key="1">
    <citation type="submission" date="2016-10" db="EMBL/GenBank/DDBJ databases">
        <authorList>
            <person name="de Groot N.N."/>
        </authorList>
    </citation>
    <scope>NUCLEOTIDE SEQUENCE [LARGE SCALE GENOMIC DNA]</scope>
    <source>
        <strain evidence="6 7">DSM 378</strain>
    </source>
</reference>
<keyword evidence="5" id="KW-1133">Transmembrane helix</keyword>
<organism evidence="6 7">
    <name type="scientific">Azotobacter beijerinckii</name>
    <dbReference type="NCBI Taxonomy" id="170623"/>
    <lineage>
        <taxon>Bacteria</taxon>
        <taxon>Pseudomonadati</taxon>
        <taxon>Pseudomonadota</taxon>
        <taxon>Gammaproteobacteria</taxon>
        <taxon>Pseudomonadales</taxon>
        <taxon>Pseudomonadaceae</taxon>
        <taxon>Azotobacter</taxon>
    </lineage>
</organism>
<dbReference type="InterPro" id="IPR012902">
    <property type="entry name" value="N_methyl_site"/>
</dbReference>